<reference evidence="2 3" key="1">
    <citation type="submission" date="2017-03" db="EMBL/GenBank/DDBJ databases">
        <title>Genomes of endolithic fungi from Antarctica.</title>
        <authorList>
            <person name="Coleine C."/>
            <person name="Masonjones S."/>
            <person name="Stajich J.E."/>
        </authorList>
    </citation>
    <scope>NUCLEOTIDE SEQUENCE [LARGE SCALE GENOMIC DNA]</scope>
    <source>
        <strain evidence="2 3">CCFEE 5187</strain>
    </source>
</reference>
<evidence type="ECO:0008006" key="4">
    <source>
        <dbReference type="Google" id="ProtNLM"/>
    </source>
</evidence>
<feature type="chain" id="PRO_5020236951" description="Transglycosylase SLT domain-containing protein" evidence="1">
    <location>
        <begin position="20"/>
        <end position="268"/>
    </location>
</feature>
<evidence type="ECO:0000313" key="3">
    <source>
        <dbReference type="Proteomes" id="UP000308768"/>
    </source>
</evidence>
<protein>
    <recommendedName>
        <fullName evidence="4">Transglycosylase SLT domain-containing protein</fullName>
    </recommendedName>
</protein>
<name>A0A4U0WH40_9PEZI</name>
<organism evidence="2 3">
    <name type="scientific">Cryomyces minteri</name>
    <dbReference type="NCBI Taxonomy" id="331657"/>
    <lineage>
        <taxon>Eukaryota</taxon>
        <taxon>Fungi</taxon>
        <taxon>Dikarya</taxon>
        <taxon>Ascomycota</taxon>
        <taxon>Pezizomycotina</taxon>
        <taxon>Dothideomycetes</taxon>
        <taxon>Dothideomycetes incertae sedis</taxon>
        <taxon>Cryomyces</taxon>
    </lineage>
</organism>
<gene>
    <name evidence="2" type="ORF">B0A49_08898</name>
</gene>
<dbReference type="OrthoDB" id="1193027at2759"/>
<dbReference type="STRING" id="331657.A0A4U0WH40"/>
<keyword evidence="1" id="KW-0732">Signal</keyword>
<evidence type="ECO:0000256" key="1">
    <source>
        <dbReference type="SAM" id="SignalP"/>
    </source>
</evidence>
<accession>A0A4U0WH40</accession>
<dbReference type="Proteomes" id="UP000308768">
    <property type="component" value="Unassembled WGS sequence"/>
</dbReference>
<proteinExistence type="predicted"/>
<dbReference type="AlphaFoldDB" id="A0A4U0WH40"/>
<feature type="signal peptide" evidence="1">
    <location>
        <begin position="1"/>
        <end position="19"/>
    </location>
</feature>
<evidence type="ECO:0000313" key="2">
    <source>
        <dbReference type="EMBL" id="TKA62252.1"/>
    </source>
</evidence>
<keyword evidence="3" id="KW-1185">Reference proteome</keyword>
<sequence>MIASQLIFALSFVPFLATAAPVTVPTSSEESHVLSRRGFGYNGVTTATSTAWYTDNFSKGPSTPASGYQCYHGDVSKYPTKDKWMNFYDLFNYNKPAMLARNNGNGDLVGKIWNAIVKVSQDAKVDARVILVTVMQESTGQANVPCTGTMPNCGLMQASYGSISFNPADPQGSITEMIREGVQGTNSGGPYGGGGPGLVQFLNNALSWVTNPWPGNPYAAARMYNSGHISNNNLDDLTGSEWSTKSYANDIANRLLGWDGSGAGFAAC</sequence>
<dbReference type="EMBL" id="NAJN01001597">
    <property type="protein sequence ID" value="TKA62252.1"/>
    <property type="molecule type" value="Genomic_DNA"/>
</dbReference>
<comment type="caution">
    <text evidence="2">The sequence shown here is derived from an EMBL/GenBank/DDBJ whole genome shotgun (WGS) entry which is preliminary data.</text>
</comment>